<proteinExistence type="predicted"/>
<organism evidence="1 2">
    <name type="scientific">Stenotrophomonas rhizophila</name>
    <dbReference type="NCBI Taxonomy" id="216778"/>
    <lineage>
        <taxon>Bacteria</taxon>
        <taxon>Pseudomonadati</taxon>
        <taxon>Pseudomonadota</taxon>
        <taxon>Gammaproteobacteria</taxon>
        <taxon>Lysobacterales</taxon>
        <taxon>Lysobacteraceae</taxon>
        <taxon>Stenotrophomonas</taxon>
    </lineage>
</organism>
<reference evidence="1 2" key="1">
    <citation type="submission" date="2018-10" db="EMBL/GenBank/DDBJ databases">
        <title>Comparative analysis of microorganisms from saline springs in Andes Mountain Range, Colombia.</title>
        <authorList>
            <person name="Rubin E."/>
        </authorList>
    </citation>
    <scope>NUCLEOTIDE SEQUENCE [LARGE SCALE GENOMIC DNA]</scope>
    <source>
        <strain evidence="1 2">USBA GBX 843</strain>
    </source>
</reference>
<dbReference type="RefSeq" id="WP_121041969.1">
    <property type="nucleotide sequence ID" value="NZ_RCDC01000005.1"/>
</dbReference>
<dbReference type="AlphaFoldDB" id="A0A498CPI1"/>
<comment type="caution">
    <text evidence="1">The sequence shown here is derived from an EMBL/GenBank/DDBJ whole genome shotgun (WGS) entry which is preliminary data.</text>
</comment>
<sequence length="79" mass="8350">MSAVILSFTPSVRCQRAAGAFAAVNIAARRMGYAEHLAYRAARTARREVLEGKKSAARAVADMKADLSLAARDDGPEAA</sequence>
<dbReference type="OrthoDB" id="9967944at2"/>
<gene>
    <name evidence="1" type="ORF">BCL79_2724</name>
</gene>
<accession>A0A498CPI1</accession>
<protein>
    <submittedName>
        <fullName evidence="1">Uncharacterized protein</fullName>
    </submittedName>
</protein>
<dbReference type="EMBL" id="RCDC01000005">
    <property type="protein sequence ID" value="RLK53418.1"/>
    <property type="molecule type" value="Genomic_DNA"/>
</dbReference>
<evidence type="ECO:0000313" key="2">
    <source>
        <dbReference type="Proteomes" id="UP000274786"/>
    </source>
</evidence>
<name>A0A498CPI1_9GAMM</name>
<evidence type="ECO:0000313" key="1">
    <source>
        <dbReference type="EMBL" id="RLK53418.1"/>
    </source>
</evidence>
<dbReference type="Proteomes" id="UP000274786">
    <property type="component" value="Unassembled WGS sequence"/>
</dbReference>